<dbReference type="SUPFAM" id="SSF52279">
    <property type="entry name" value="Beta-D-glucan exohydrolase, C-terminal domain"/>
    <property type="match status" value="1"/>
</dbReference>
<dbReference type="PROSITE" id="PS00775">
    <property type="entry name" value="GLYCOSYL_HYDROL_F3"/>
    <property type="match status" value="1"/>
</dbReference>
<evidence type="ECO:0000256" key="2">
    <source>
        <dbReference type="ARBA" id="ARBA00022801"/>
    </source>
</evidence>
<name>A0ABV9TUB5_9ACTN</name>
<evidence type="ECO:0000313" key="7">
    <source>
        <dbReference type="EMBL" id="MFC4907713.1"/>
    </source>
</evidence>
<accession>A0ABV9TUB5</accession>
<feature type="domain" description="Fibronectin type III-like" evidence="6">
    <location>
        <begin position="589"/>
        <end position="659"/>
    </location>
</feature>
<dbReference type="InterPro" id="IPR026891">
    <property type="entry name" value="Fn3-like"/>
</dbReference>
<evidence type="ECO:0000256" key="4">
    <source>
        <dbReference type="RuleBase" id="RU361161"/>
    </source>
</evidence>
<dbReference type="InterPro" id="IPR013783">
    <property type="entry name" value="Ig-like_fold"/>
</dbReference>
<dbReference type="EMBL" id="JBHSIT010000002">
    <property type="protein sequence ID" value="MFC4907713.1"/>
    <property type="molecule type" value="Genomic_DNA"/>
</dbReference>
<evidence type="ECO:0000256" key="3">
    <source>
        <dbReference type="ARBA" id="ARBA00023277"/>
    </source>
</evidence>
<organism evidence="7 8">
    <name type="scientific">Actinomadura gamaensis</name>
    <dbReference type="NCBI Taxonomy" id="1763541"/>
    <lineage>
        <taxon>Bacteria</taxon>
        <taxon>Bacillati</taxon>
        <taxon>Actinomycetota</taxon>
        <taxon>Actinomycetes</taxon>
        <taxon>Streptosporangiales</taxon>
        <taxon>Thermomonosporaceae</taxon>
        <taxon>Actinomadura</taxon>
    </lineage>
</organism>
<dbReference type="InterPro" id="IPR001764">
    <property type="entry name" value="Glyco_hydro_3_N"/>
</dbReference>
<dbReference type="Gene3D" id="3.20.20.300">
    <property type="entry name" value="Glycoside hydrolase, family 3, N-terminal domain"/>
    <property type="match status" value="1"/>
</dbReference>
<evidence type="ECO:0000313" key="8">
    <source>
        <dbReference type="Proteomes" id="UP001595872"/>
    </source>
</evidence>
<dbReference type="InterPro" id="IPR036881">
    <property type="entry name" value="Glyco_hydro_3_C_sf"/>
</dbReference>
<dbReference type="RefSeq" id="WP_378253694.1">
    <property type="nucleotide sequence ID" value="NZ_JBHSIT010000002.1"/>
</dbReference>
<dbReference type="Pfam" id="PF01915">
    <property type="entry name" value="Glyco_hydro_3_C"/>
    <property type="match status" value="1"/>
</dbReference>
<dbReference type="PRINTS" id="PR00133">
    <property type="entry name" value="GLHYDRLASE3"/>
</dbReference>
<reference evidence="8" key="1">
    <citation type="journal article" date="2019" name="Int. J. Syst. Evol. Microbiol.">
        <title>The Global Catalogue of Microorganisms (GCM) 10K type strain sequencing project: providing services to taxonomists for standard genome sequencing and annotation.</title>
        <authorList>
            <consortium name="The Broad Institute Genomics Platform"/>
            <consortium name="The Broad Institute Genome Sequencing Center for Infectious Disease"/>
            <person name="Wu L."/>
            <person name="Ma J."/>
        </authorList>
    </citation>
    <scope>NUCLEOTIDE SEQUENCE [LARGE SCALE GENOMIC DNA]</scope>
    <source>
        <strain evidence="8">KLKA75</strain>
    </source>
</reference>
<evidence type="ECO:0000256" key="5">
    <source>
        <dbReference type="SAM" id="MobiDB-lite"/>
    </source>
</evidence>
<dbReference type="InterPro" id="IPR050288">
    <property type="entry name" value="Cellulose_deg_GH3"/>
</dbReference>
<dbReference type="Proteomes" id="UP001595872">
    <property type="component" value="Unassembled WGS sequence"/>
</dbReference>
<dbReference type="PANTHER" id="PTHR42715">
    <property type="entry name" value="BETA-GLUCOSIDASE"/>
    <property type="match status" value="1"/>
</dbReference>
<dbReference type="SMART" id="SM01217">
    <property type="entry name" value="Fn3_like"/>
    <property type="match status" value="1"/>
</dbReference>
<feature type="region of interest" description="Disordered" evidence="5">
    <location>
        <begin position="751"/>
        <end position="772"/>
    </location>
</feature>
<dbReference type="PANTHER" id="PTHR42715:SF10">
    <property type="entry name" value="BETA-GLUCOSIDASE"/>
    <property type="match status" value="1"/>
</dbReference>
<dbReference type="SUPFAM" id="SSF51445">
    <property type="entry name" value="(Trans)glycosidases"/>
    <property type="match status" value="1"/>
</dbReference>
<comment type="similarity">
    <text evidence="1 4">Belongs to the glycosyl hydrolase 3 family.</text>
</comment>
<dbReference type="Pfam" id="PF00933">
    <property type="entry name" value="Glyco_hydro_3"/>
    <property type="match status" value="1"/>
</dbReference>
<proteinExistence type="inferred from homology"/>
<dbReference type="InterPro" id="IPR019800">
    <property type="entry name" value="Glyco_hydro_3_AS"/>
</dbReference>
<keyword evidence="2 4" id="KW-0378">Hydrolase</keyword>
<dbReference type="GO" id="GO:0016787">
    <property type="term" value="F:hydrolase activity"/>
    <property type="evidence" value="ECO:0007669"/>
    <property type="project" value="UniProtKB-KW"/>
</dbReference>
<gene>
    <name evidence="7" type="ORF">ACFPCY_10305</name>
</gene>
<dbReference type="InterPro" id="IPR017853">
    <property type="entry name" value="GH"/>
</dbReference>
<dbReference type="Gene3D" id="3.40.50.1700">
    <property type="entry name" value="Glycoside hydrolase family 3 C-terminal domain"/>
    <property type="match status" value="1"/>
</dbReference>
<dbReference type="InterPro" id="IPR002772">
    <property type="entry name" value="Glyco_hydro_3_C"/>
</dbReference>
<keyword evidence="8" id="KW-1185">Reference proteome</keyword>
<dbReference type="InterPro" id="IPR036962">
    <property type="entry name" value="Glyco_hydro_3_N_sf"/>
</dbReference>
<keyword evidence="4" id="KW-0326">Glycosidase</keyword>
<protein>
    <submittedName>
        <fullName evidence="7">Glycoside hydrolase family 3 C-terminal domain-containing protein</fullName>
    </submittedName>
</protein>
<sequence length="772" mass="81532">MDQSPAADASAAEAISPGASAAGLSLPERASLTSGSGTWTTTAVPSAVREITVSDGPHGIRRQDAASGDALGLLHSLPATCFPPAVTLGSSWDPDLARRIGAALAAEAASLGVDVVLGPGVNIKRSPLCGRNFEYFSEDPHLTGVMGAALVEGVQSGGVGACVKHFAVNNQETDRMRVNAEVDERTLREIYLAAFEHIVRTARPWTVMTSYNRINGVYASENRWLLTDLLRGEWGFDGLVMSDWGAVNDRVAAVAAGLDLEMPPTGTDDQIVAAVADGRLAEDAVTAAAQRVLDLARRTERTAPPPPWSPDEHHALAREAAAASAVLLKNDGVLPLAPGVRVAVLGELARTPRYQGHGSSHVVPTRLDDAWSVLAERLGGRAAFAAGYRLDGTDDPGLLREAVDAAAGADVALLFLGLPAEEESEGFDRTHLDLPAVQLGLLDAVAATGTPVVVVLANGGVVSVAPWRDGVAAILETWLPGQAGGSATADLLLGVTSPSGRLTETIPLRLADTPSYLHFPGSDGRVVYGEGRYVGYRYHQTLDVPVAYPFGHGLTYSRFGHSALDAVRAGDGWEVGVTVTNEGDRFAHEVVQLYVGPDGPHADRPRRELRGFRKVGLEPGASARVTFELRPRDFAEWSVSRGRWSVPAGTFRVEIGASAADVRLATTVTCDGDGHVDELGPMSTLREWLDHPVGSKLLRDALSTSPTPRLGQGDSALVRLALGIPLKKFQTFGIGLSTDVVDRLVAAVRDHSAREEQPACGKQSAREEQDAR</sequence>
<evidence type="ECO:0000256" key="1">
    <source>
        <dbReference type="ARBA" id="ARBA00005336"/>
    </source>
</evidence>
<dbReference type="Gene3D" id="2.60.40.10">
    <property type="entry name" value="Immunoglobulins"/>
    <property type="match status" value="1"/>
</dbReference>
<comment type="caution">
    <text evidence="7">The sequence shown here is derived from an EMBL/GenBank/DDBJ whole genome shotgun (WGS) entry which is preliminary data.</text>
</comment>
<keyword evidence="3" id="KW-0119">Carbohydrate metabolism</keyword>
<dbReference type="Pfam" id="PF14310">
    <property type="entry name" value="Fn3-like"/>
    <property type="match status" value="1"/>
</dbReference>
<evidence type="ECO:0000259" key="6">
    <source>
        <dbReference type="SMART" id="SM01217"/>
    </source>
</evidence>